<accession>A0ABQ6LHP1</accession>
<proteinExistence type="predicted"/>
<dbReference type="EMBL" id="BSYI01000013">
    <property type="protein sequence ID" value="GMG82800.1"/>
    <property type="molecule type" value="Genomic_DNA"/>
</dbReference>
<evidence type="ECO:0000313" key="1">
    <source>
        <dbReference type="EMBL" id="GMG82800.1"/>
    </source>
</evidence>
<evidence type="ECO:0008006" key="3">
    <source>
        <dbReference type="Google" id="ProtNLM"/>
    </source>
</evidence>
<organism evidence="1 2">
    <name type="scientific">Paralimibaculum aggregatum</name>
    <dbReference type="NCBI Taxonomy" id="3036245"/>
    <lineage>
        <taxon>Bacteria</taxon>
        <taxon>Pseudomonadati</taxon>
        <taxon>Pseudomonadota</taxon>
        <taxon>Alphaproteobacteria</taxon>
        <taxon>Rhodobacterales</taxon>
        <taxon>Paracoccaceae</taxon>
        <taxon>Paralimibaculum</taxon>
    </lineage>
</organism>
<protein>
    <recommendedName>
        <fullName evidence="3">DUF3313 domain-containing protein</fullName>
    </recommendedName>
</protein>
<reference evidence="1 2" key="1">
    <citation type="submission" date="2023-04" db="EMBL/GenBank/DDBJ databases">
        <title>Marinoamorphus aggregata gen. nov., sp. Nov., isolate from tissue of brittle star Ophioplocus japonicus.</title>
        <authorList>
            <person name="Kawano K."/>
            <person name="Sawayama S."/>
            <person name="Nakagawa S."/>
        </authorList>
    </citation>
    <scope>NUCLEOTIDE SEQUENCE [LARGE SCALE GENOMIC DNA]</scope>
    <source>
        <strain evidence="1 2">NKW23</strain>
    </source>
</reference>
<gene>
    <name evidence="1" type="ORF">LNKW23_20130</name>
</gene>
<sequence>MLPPRLALAALPALCLGCAPEPPPPALPMALPPPVSAGVIAGLALPARVGLIRVSAGRVTPVPASEQVRWRGALHEVNHRLPARIRLLPLPLPVEGAGLQAMIAGLIEIARLQGLDAVLIYELTVRAEDDPVAAGIAGIPLFGGIVPGTVMTEAQGRGLAILVDTQSRGPIGFTEARLQAAAVGTLKASGGEGANLQPMAEYAMLHALIPGAEDMLTEAAALRF</sequence>
<keyword evidence="2" id="KW-1185">Reference proteome</keyword>
<dbReference type="Proteomes" id="UP001239909">
    <property type="component" value="Unassembled WGS sequence"/>
</dbReference>
<evidence type="ECO:0000313" key="2">
    <source>
        <dbReference type="Proteomes" id="UP001239909"/>
    </source>
</evidence>
<comment type="caution">
    <text evidence="1">The sequence shown here is derived from an EMBL/GenBank/DDBJ whole genome shotgun (WGS) entry which is preliminary data.</text>
</comment>
<name>A0ABQ6LHP1_9RHOB</name>